<evidence type="ECO:0000259" key="12">
    <source>
        <dbReference type="Pfam" id="PF21719"/>
    </source>
</evidence>
<comment type="similarity">
    <text evidence="2">Belongs to the WD repeat mio family.</text>
</comment>
<evidence type="ECO:0000256" key="7">
    <source>
        <dbReference type="ARBA" id="ARBA00022833"/>
    </source>
</evidence>
<keyword evidence="5" id="KW-0677">Repeat</keyword>
<evidence type="ECO:0000259" key="11">
    <source>
        <dbReference type="Pfam" id="PF17034"/>
    </source>
</evidence>
<dbReference type="CDD" id="cd16691">
    <property type="entry name" value="mRING-H2-C3H3C2_Mio"/>
    <property type="match status" value="1"/>
</dbReference>
<dbReference type="GO" id="GO:0008270">
    <property type="term" value="F:zinc ion binding"/>
    <property type="evidence" value="ECO:0007669"/>
    <property type="project" value="UniProtKB-KW"/>
</dbReference>
<keyword evidence="3" id="KW-0853">WD repeat</keyword>
<dbReference type="PANTHER" id="PTHR16453:SF9">
    <property type="entry name" value="GATOR COMPLEX PROTEIN MIOS"/>
    <property type="match status" value="1"/>
</dbReference>
<evidence type="ECO:0000256" key="10">
    <source>
        <dbReference type="SAM" id="MobiDB-lite"/>
    </source>
</evidence>
<keyword evidence="9" id="KW-0458">Lysosome</keyword>
<organism evidence="13 14">
    <name type="scientific">Petromyzon marinus</name>
    <name type="common">Sea lamprey</name>
    <dbReference type="NCBI Taxonomy" id="7757"/>
    <lineage>
        <taxon>Eukaryota</taxon>
        <taxon>Metazoa</taxon>
        <taxon>Chordata</taxon>
        <taxon>Craniata</taxon>
        <taxon>Vertebrata</taxon>
        <taxon>Cyclostomata</taxon>
        <taxon>Hyperoartia</taxon>
        <taxon>Petromyzontiformes</taxon>
        <taxon>Petromyzontidae</taxon>
        <taxon>Petromyzon</taxon>
    </lineage>
</organism>
<dbReference type="RefSeq" id="XP_032833332.1">
    <property type="nucleotide sequence ID" value="XM_032977441.1"/>
</dbReference>
<dbReference type="Pfam" id="PF17034">
    <property type="entry name" value="zinc_ribbon_16"/>
    <property type="match status" value="1"/>
</dbReference>
<comment type="subcellular location">
    <subcellularLocation>
        <location evidence="1">Lysosome membrane</location>
    </subcellularLocation>
</comment>
<proteinExistence type="inferred from homology"/>
<dbReference type="InterPro" id="IPR015943">
    <property type="entry name" value="WD40/YVTN_repeat-like_dom_sf"/>
</dbReference>
<evidence type="ECO:0000256" key="5">
    <source>
        <dbReference type="ARBA" id="ARBA00022737"/>
    </source>
</evidence>
<evidence type="ECO:0000256" key="2">
    <source>
        <dbReference type="ARBA" id="ARBA00009713"/>
    </source>
</evidence>
<dbReference type="SMART" id="SM00320">
    <property type="entry name" value="WD40"/>
    <property type="match status" value="4"/>
</dbReference>
<dbReference type="InterPro" id="IPR049092">
    <property type="entry name" value="MIOS_a-sol"/>
</dbReference>
<gene>
    <name evidence="14" type="primary">MIOS</name>
</gene>
<keyword evidence="8" id="KW-0472">Membrane</keyword>
<name>A0AAJ7XGI3_PETMA</name>
<dbReference type="AlphaFoldDB" id="A0AAJ7XGI3"/>
<evidence type="ECO:0000256" key="6">
    <source>
        <dbReference type="ARBA" id="ARBA00022771"/>
    </source>
</evidence>
<dbReference type="GO" id="GO:0005765">
    <property type="term" value="C:lysosomal membrane"/>
    <property type="evidence" value="ECO:0007669"/>
    <property type="project" value="UniProtKB-SubCell"/>
</dbReference>
<dbReference type="GO" id="GO:0034198">
    <property type="term" value="P:cellular response to amino acid starvation"/>
    <property type="evidence" value="ECO:0007669"/>
    <property type="project" value="TreeGrafter"/>
</dbReference>
<accession>A0AAJ7XGI3</accession>
<dbReference type="FunFam" id="2.130.10.10:FF:000103">
    <property type="entry name" value="Meiosis regulator for oocyte development"/>
    <property type="match status" value="1"/>
</dbReference>
<dbReference type="SUPFAM" id="SSF50978">
    <property type="entry name" value="WD40 repeat-like"/>
    <property type="match status" value="1"/>
</dbReference>
<keyword evidence="13" id="KW-1185">Reference proteome</keyword>
<feature type="compositionally biased region" description="Pro residues" evidence="10">
    <location>
        <begin position="537"/>
        <end position="546"/>
    </location>
</feature>
<protein>
    <submittedName>
        <fullName evidence="14">GATOR complex protein MIOS</fullName>
    </submittedName>
</protein>
<dbReference type="CTD" id="54468"/>
<dbReference type="InterPro" id="IPR037593">
    <property type="entry name" value="MIOS/Sea4"/>
</dbReference>
<feature type="domain" description="MIOS-like alpha-solenoid" evidence="12">
    <location>
        <begin position="572"/>
        <end position="681"/>
    </location>
</feature>
<evidence type="ECO:0000256" key="3">
    <source>
        <dbReference type="ARBA" id="ARBA00022574"/>
    </source>
</evidence>
<dbReference type="KEGG" id="pmrn:116956028"/>
<dbReference type="PANTHER" id="PTHR16453">
    <property type="entry name" value="WD40 DOMAIN-CONTAINING PROTEIN MIO FAMILY MEMBER"/>
    <property type="match status" value="1"/>
</dbReference>
<feature type="domain" description="MIOS-like alpha-solenoid" evidence="12">
    <location>
        <begin position="407"/>
        <end position="513"/>
    </location>
</feature>
<dbReference type="Gene3D" id="2.130.10.10">
    <property type="entry name" value="YVTN repeat-like/Quinoprotein amine dehydrogenase"/>
    <property type="match status" value="1"/>
</dbReference>
<evidence type="ECO:0000313" key="13">
    <source>
        <dbReference type="Proteomes" id="UP001318040"/>
    </source>
</evidence>
<dbReference type="InterPro" id="IPR036322">
    <property type="entry name" value="WD40_repeat_dom_sf"/>
</dbReference>
<evidence type="ECO:0000256" key="4">
    <source>
        <dbReference type="ARBA" id="ARBA00022723"/>
    </source>
</evidence>
<dbReference type="InterPro" id="IPR001680">
    <property type="entry name" value="WD40_rpt"/>
</dbReference>
<evidence type="ECO:0000256" key="9">
    <source>
        <dbReference type="ARBA" id="ARBA00023228"/>
    </source>
</evidence>
<keyword evidence="7" id="KW-0862">Zinc</keyword>
<keyword evidence="4" id="KW-0479">Metal-binding</keyword>
<feature type="domain" description="GATOR2 complex protein MIO zinc-ribbon like" evidence="11">
    <location>
        <begin position="795"/>
        <end position="918"/>
    </location>
</feature>
<dbReference type="Pfam" id="PF21720">
    <property type="entry name" value="MIOS_WD40"/>
    <property type="match status" value="1"/>
</dbReference>
<dbReference type="Proteomes" id="UP001318040">
    <property type="component" value="Chromosome 63"/>
</dbReference>
<dbReference type="GO" id="GO:1904263">
    <property type="term" value="P:positive regulation of TORC1 signaling"/>
    <property type="evidence" value="ECO:0007669"/>
    <property type="project" value="TreeGrafter"/>
</dbReference>
<evidence type="ECO:0000313" key="14">
    <source>
        <dbReference type="RefSeq" id="XP_032833332.1"/>
    </source>
</evidence>
<dbReference type="InterPro" id="IPR031488">
    <property type="entry name" value="Zn_ribbon_mio"/>
</dbReference>
<sequence length="932" mass="102284">MSGSRPDVVWCPQNGNRFVICDSEISLYRVDAARGGGGEARDGSHRLSEDSTATLLDVNSETPYMKCMAWCPWQKSSECLLAVGQANGRVVLTSLGQDGLARHKELVGKEFVPKHARQCNALAWNPHDRSLLGAGLDKHRADFSALVWDVNAKFTASEGASAAAIMERGRLLLSGEAETNMVVTKPVCEFGQNDACLSLAWLPRDARLLLAGMQRNLVTYDLRDTTQKKLFANTKAVQGVTFDPHFPDRFASFFEGQVAVWDLRVPDKPVLTLNEPSRQLSKVAWCPTRTGLLATLARDSGVVRLYDMQHTAPGALGDEAEPPIIERSVQPCDGAVASFAWVPTSQNGMLALSQSRALVDFTVFERIALDWCPAASLVWACGRQLYNCAESPAGAGQAAEQDISAKMKRRALNRYGVETELVWTNHVLAMDDDPQLKSLWYTLHFMKRYVQEQEGKPGSQPPAVYQGIKAIVRPDPGKPESLRLSRSDPERRLEVYTFDSAERRLALRLCGWTGPPALAGDERDDQGDEASAATSTAPPPPPPPPSSSSSSSRPSPGPAPGPARERLPLRSALEPDEEWERRAAMALFHLRMRYAIDILQQGAACASGDVNLNVVAMALSGYSAERASLWREMCAALRLQLSNPYLRAAFAFLTSDAGSYEHVLNERGMAVRDRVAFACMFLSDAQLSRFVEKLAVEMREAGNLEGMLLTGLTRDGIDLMESYVDRTGDVQTACLYMLQASSSDIVMEARVQHWVESYRTLLDTWRLWHKRAEFDIHRSKLDATARPLQQVFVSCNFCGKSISFSGSTTTHPTRSGFSQYGGSGSPVKSKVTSCPGCRKPLPRCALCLINMGTAASNYTGPSKPEAKGGLGKERKLSQFNSWFTWCQNCRHGGHAGHMMSWFREHAECPVSACTCKCMQLDATGSLAPAEPL</sequence>
<evidence type="ECO:0000256" key="8">
    <source>
        <dbReference type="ARBA" id="ARBA00023136"/>
    </source>
</evidence>
<reference evidence="14" key="1">
    <citation type="submission" date="2025-08" db="UniProtKB">
        <authorList>
            <consortium name="RefSeq"/>
        </authorList>
    </citation>
    <scope>IDENTIFICATION</scope>
    <source>
        <tissue evidence="14">Sperm</tissue>
    </source>
</reference>
<evidence type="ECO:0000256" key="1">
    <source>
        <dbReference type="ARBA" id="ARBA00004656"/>
    </source>
</evidence>
<keyword evidence="6" id="KW-0863">Zinc-finger</keyword>
<feature type="region of interest" description="Disordered" evidence="10">
    <location>
        <begin position="515"/>
        <end position="574"/>
    </location>
</feature>
<dbReference type="Pfam" id="PF21719">
    <property type="entry name" value="MIOS_a-sol"/>
    <property type="match status" value="2"/>
</dbReference>